<feature type="region of interest" description="Disordered" evidence="1">
    <location>
        <begin position="1"/>
        <end position="39"/>
    </location>
</feature>
<reference evidence="3 4" key="1">
    <citation type="submission" date="2022-10" db="EMBL/GenBank/DDBJ databases">
        <title>The complete genomes of actinobacterial strains from the NBC collection.</title>
        <authorList>
            <person name="Joergensen T.S."/>
            <person name="Alvarez Arevalo M."/>
            <person name="Sterndorff E.B."/>
            <person name="Faurdal D."/>
            <person name="Vuksanovic O."/>
            <person name="Mourched A.-S."/>
            <person name="Charusanti P."/>
            <person name="Shaw S."/>
            <person name="Blin K."/>
            <person name="Weber T."/>
        </authorList>
    </citation>
    <scope>NUCLEOTIDE SEQUENCE [LARGE SCALE GENOMIC DNA]</scope>
    <source>
        <strain evidence="3 4">NBC_01247</strain>
    </source>
</reference>
<evidence type="ECO:0000259" key="2">
    <source>
        <dbReference type="Pfam" id="PF01909"/>
    </source>
</evidence>
<proteinExistence type="predicted"/>
<protein>
    <submittedName>
        <fullName evidence="3">Nucleotidyltransferase domain-containing protein</fullName>
    </submittedName>
</protein>
<gene>
    <name evidence="3" type="ORF">OG469_11625</name>
</gene>
<dbReference type="CDD" id="cd05403">
    <property type="entry name" value="NT_KNTase_like"/>
    <property type="match status" value="1"/>
</dbReference>
<evidence type="ECO:0000256" key="1">
    <source>
        <dbReference type="SAM" id="MobiDB-lite"/>
    </source>
</evidence>
<name>A0ABZ1W5Q4_9ACTN</name>
<dbReference type="Proteomes" id="UP001432014">
    <property type="component" value="Chromosome"/>
</dbReference>
<dbReference type="RefSeq" id="WP_329499270.1">
    <property type="nucleotide sequence ID" value="NZ_CP108460.1"/>
</dbReference>
<dbReference type="Gene3D" id="3.30.460.10">
    <property type="entry name" value="Beta Polymerase, domain 2"/>
    <property type="match status" value="1"/>
</dbReference>
<feature type="compositionally biased region" description="Pro residues" evidence="1">
    <location>
        <begin position="1"/>
        <end position="28"/>
    </location>
</feature>
<accession>A0ABZ1W5Q4</accession>
<dbReference type="InterPro" id="IPR002934">
    <property type="entry name" value="Polymerase_NTP_transf_dom"/>
</dbReference>
<evidence type="ECO:0000313" key="4">
    <source>
        <dbReference type="Proteomes" id="UP001432014"/>
    </source>
</evidence>
<sequence length="283" mass="29885">MDPQPTAPQPATPQPATPQPATPQPTAPQPADRAPVDPAPVEQARRLVRERFPDALAAVLAGSTARGRATAGSDLDIAVLVRDGGGTCRETLRFEGRLVELFVHTRAGLAELFAADAATRRAVLQDMYRDGLVLTDPQGEAARARALAEAELRQGPPPLAPEAVGTKRYGLTDALDDLADAADPFERLAVAAVVLEGAADLLLDHRRAWTGGGKWLPRRLLAADPELGGALLEGHRLLCVSGEHTALTAAASEVLDLVGGPLREGYRRDWRGVIESVAVQAGR</sequence>
<dbReference type="Pfam" id="PF01909">
    <property type="entry name" value="NTP_transf_2"/>
    <property type="match status" value="1"/>
</dbReference>
<feature type="domain" description="Polymerase nucleotidyl transferase" evidence="2">
    <location>
        <begin position="42"/>
        <end position="84"/>
    </location>
</feature>
<dbReference type="EMBL" id="CP108482">
    <property type="protein sequence ID" value="WUS56118.1"/>
    <property type="molecule type" value="Genomic_DNA"/>
</dbReference>
<dbReference type="SUPFAM" id="SSF81301">
    <property type="entry name" value="Nucleotidyltransferase"/>
    <property type="match status" value="1"/>
</dbReference>
<evidence type="ECO:0000313" key="3">
    <source>
        <dbReference type="EMBL" id="WUS56118.1"/>
    </source>
</evidence>
<keyword evidence="4" id="KW-1185">Reference proteome</keyword>
<organism evidence="3 4">
    <name type="scientific">Kitasatospora herbaricolor</name>
    <dbReference type="NCBI Taxonomy" id="68217"/>
    <lineage>
        <taxon>Bacteria</taxon>
        <taxon>Bacillati</taxon>
        <taxon>Actinomycetota</taxon>
        <taxon>Actinomycetes</taxon>
        <taxon>Kitasatosporales</taxon>
        <taxon>Streptomycetaceae</taxon>
        <taxon>Kitasatospora</taxon>
    </lineage>
</organism>
<dbReference type="InterPro" id="IPR043519">
    <property type="entry name" value="NT_sf"/>
</dbReference>